<dbReference type="Proteomes" id="UP000004188">
    <property type="component" value="Unassembled WGS sequence"/>
</dbReference>
<evidence type="ECO:0000259" key="1">
    <source>
        <dbReference type="Pfam" id="PF01494"/>
    </source>
</evidence>
<sequence length="368" mass="42930">MDQTNILVLGNNLISNLLRRVLIKNKIDHLNFAYPAQEPERRFFAIKPTFLKWYSDYFNEDLHNHYAIKHIQIFVDYEELNLKDTITRPFPLFNIMRSDYLFESFSRDLDDIDKTLKADEDLEFVFENDEVIFKNYQISSKLIINTDFRFNKFLKIKPEREEKKEYDEFAVTAIFKTDDNLDNRAVQYFRKGKILAILPFSEHEFSIVLSGLKKGDEKLVDDSGEQLINFIKQQSALASVELSSKINCFPLTLYKIKHDPKLRSLFIGDAGHKVHPMAGQGLNLGLGDIQMIDKLISDKRIIDFGQENSIKKYAMTRSVDESIVMNLTDLLDEALVNNSDVFSSLFKYPIKLIENSELLKKILVRKMI</sequence>
<dbReference type="PANTHER" id="PTHR43876:SF7">
    <property type="entry name" value="UBIQUINONE BIOSYNTHESIS MONOOXYGENASE COQ6, MITOCHONDRIAL"/>
    <property type="match status" value="1"/>
</dbReference>
<dbReference type="PANTHER" id="PTHR43876">
    <property type="entry name" value="UBIQUINONE BIOSYNTHESIS MONOOXYGENASE COQ6, MITOCHONDRIAL"/>
    <property type="match status" value="1"/>
</dbReference>
<evidence type="ECO:0000313" key="2">
    <source>
        <dbReference type="EMBL" id="EDZ64499.1"/>
    </source>
</evidence>
<dbReference type="STRING" id="314607.KB13_631"/>
<accession>B6BUT7</accession>
<protein>
    <recommendedName>
        <fullName evidence="1">FAD-binding domain-containing protein</fullName>
    </recommendedName>
</protein>
<dbReference type="HOGENOM" id="CLU_751568_0_0_4"/>
<dbReference type="Gene3D" id="3.50.50.60">
    <property type="entry name" value="FAD/NAD(P)-binding domain"/>
    <property type="match status" value="1"/>
</dbReference>
<dbReference type="InterPro" id="IPR036188">
    <property type="entry name" value="FAD/NAD-bd_sf"/>
</dbReference>
<dbReference type="Pfam" id="PF01494">
    <property type="entry name" value="FAD_binding_3"/>
    <property type="match status" value="1"/>
</dbReference>
<keyword evidence="3" id="KW-1185">Reference proteome</keyword>
<dbReference type="Gene3D" id="3.30.9.10">
    <property type="entry name" value="D-Amino Acid Oxidase, subunit A, domain 2"/>
    <property type="match status" value="1"/>
</dbReference>
<dbReference type="AlphaFoldDB" id="B6BUT7"/>
<reference evidence="3" key="1">
    <citation type="journal article" date="2012" name="Stand. Genomic Sci.">
        <title>Genome sequence of strain HIMB624, a cultured representative from the OM43 clade of marine Betaproteobacteria.</title>
        <authorList>
            <person name="Huggett M.J."/>
            <person name="Hayakawa D.H."/>
            <person name="Rappe M.S."/>
        </authorList>
    </citation>
    <scope>NUCLEOTIDE SEQUENCE [LARGE SCALE GENOMIC DNA]</scope>
    <source>
        <strain evidence="3">KB13</strain>
    </source>
</reference>
<dbReference type="InterPro" id="IPR051205">
    <property type="entry name" value="UbiH/COQ6_monooxygenase"/>
</dbReference>
<dbReference type="eggNOG" id="COG0654">
    <property type="taxonomic scope" value="Bacteria"/>
</dbReference>
<name>B6BUT7_9PROT</name>
<dbReference type="InterPro" id="IPR002938">
    <property type="entry name" value="FAD-bd"/>
</dbReference>
<gene>
    <name evidence="2" type="ORF">KB13_631</name>
</gene>
<dbReference type="GO" id="GO:0071949">
    <property type="term" value="F:FAD binding"/>
    <property type="evidence" value="ECO:0007669"/>
    <property type="project" value="InterPro"/>
</dbReference>
<dbReference type="EMBL" id="DS995299">
    <property type="protein sequence ID" value="EDZ64499.1"/>
    <property type="molecule type" value="Genomic_DNA"/>
</dbReference>
<feature type="domain" description="FAD-binding" evidence="1">
    <location>
        <begin position="186"/>
        <end position="290"/>
    </location>
</feature>
<organism evidence="2 3">
    <name type="scientific">beta proteobacterium KB13</name>
    <dbReference type="NCBI Taxonomy" id="314607"/>
    <lineage>
        <taxon>Bacteria</taxon>
        <taxon>Pseudomonadati</taxon>
        <taxon>Pseudomonadota</taxon>
        <taxon>Betaproteobacteria</taxon>
        <taxon>Nitrosomonadales</taxon>
        <taxon>OM43 clade</taxon>
    </lineage>
</organism>
<dbReference type="SUPFAM" id="SSF51905">
    <property type="entry name" value="FAD/NAD(P)-binding domain"/>
    <property type="match status" value="1"/>
</dbReference>
<evidence type="ECO:0000313" key="3">
    <source>
        <dbReference type="Proteomes" id="UP000004188"/>
    </source>
</evidence>
<proteinExistence type="predicted"/>